<protein>
    <recommendedName>
        <fullName evidence="1">HNH nuclease domain-containing protein</fullName>
    </recommendedName>
</protein>
<reference evidence="2 3" key="1">
    <citation type="submission" date="2022-09" db="EMBL/GenBank/DDBJ databases">
        <authorList>
            <person name="Palmer J.M."/>
        </authorList>
    </citation>
    <scope>NUCLEOTIDE SEQUENCE [LARGE SCALE GENOMIC DNA]</scope>
    <source>
        <strain evidence="2 3">DSM 7382</strain>
    </source>
</reference>
<accession>A0AAW0FJK3</accession>
<dbReference type="Pfam" id="PF13391">
    <property type="entry name" value="HNH_2"/>
    <property type="match status" value="1"/>
</dbReference>
<keyword evidence="3" id="KW-1185">Reference proteome</keyword>
<sequence>MLLVCRASRNISPPPSQSSPAGLEGTLSNMTTVKSSFHQRLLQRQNGKCAVIDAGNSKLMLDAARIIKRSLAVEDDQNHSQSFLITWDIIRNYAGISIDQVDSTIDSPENGVLMEVSMHQCFDLFEWCFMPTGRPNEYTIKWFKDQPFIAHIAGRKQVTFVDHSSPSSPSPPDIPLPNTRYLALHTAMAHILHDTGLNSYFGNLMDHYLPEIRVIPWGKFNDGDIELRVSVFEMFRDGPGLDDEGGLVLD</sequence>
<gene>
    <name evidence="2" type="ORF">QCA50_016104</name>
</gene>
<evidence type="ECO:0000259" key="1">
    <source>
        <dbReference type="Pfam" id="PF13391"/>
    </source>
</evidence>
<dbReference type="EMBL" id="JASBNA010000046">
    <property type="protein sequence ID" value="KAK7680796.1"/>
    <property type="molecule type" value="Genomic_DNA"/>
</dbReference>
<dbReference type="AlphaFoldDB" id="A0AAW0FJK3"/>
<feature type="domain" description="HNH nuclease" evidence="1">
    <location>
        <begin position="49"/>
        <end position="129"/>
    </location>
</feature>
<organism evidence="2 3">
    <name type="scientific">Cerrena zonata</name>
    <dbReference type="NCBI Taxonomy" id="2478898"/>
    <lineage>
        <taxon>Eukaryota</taxon>
        <taxon>Fungi</taxon>
        <taxon>Dikarya</taxon>
        <taxon>Basidiomycota</taxon>
        <taxon>Agaricomycotina</taxon>
        <taxon>Agaricomycetes</taxon>
        <taxon>Polyporales</taxon>
        <taxon>Cerrenaceae</taxon>
        <taxon>Cerrena</taxon>
    </lineage>
</organism>
<dbReference type="Proteomes" id="UP001385951">
    <property type="component" value="Unassembled WGS sequence"/>
</dbReference>
<name>A0AAW0FJK3_9APHY</name>
<proteinExistence type="predicted"/>
<evidence type="ECO:0000313" key="3">
    <source>
        <dbReference type="Proteomes" id="UP001385951"/>
    </source>
</evidence>
<evidence type="ECO:0000313" key="2">
    <source>
        <dbReference type="EMBL" id="KAK7680796.1"/>
    </source>
</evidence>
<dbReference type="InterPro" id="IPR003615">
    <property type="entry name" value="HNH_nuc"/>
</dbReference>
<comment type="caution">
    <text evidence="2">The sequence shown here is derived from an EMBL/GenBank/DDBJ whole genome shotgun (WGS) entry which is preliminary data.</text>
</comment>